<dbReference type="EMBL" id="CP079194">
    <property type="protein sequence ID" value="QXT40584.1"/>
    <property type="molecule type" value="Genomic_DNA"/>
</dbReference>
<name>A0A8F6YB41_9RHOB</name>
<keyword evidence="2" id="KW-1185">Reference proteome</keyword>
<sequence>MTQAETARAEFDTALDAATTEDQVFDALYALSDALVPVRLWTVMTVDMEAGVARRAYTNMPEAYPASGTKPITRNAWFEIVHDRHECFVANTLDEIAQVFPDFELIGSLGCGSVLNLPVIDGGELVATVNLLDAEGHFTTDRVARCREVLTEPALRAMRKARALQQG</sequence>
<dbReference type="AlphaFoldDB" id="A0A8F6YB41"/>
<evidence type="ECO:0000313" key="1">
    <source>
        <dbReference type="EMBL" id="QXT40584.1"/>
    </source>
</evidence>
<protein>
    <submittedName>
        <fullName evidence="1">GAF domain-containing protein</fullName>
    </submittedName>
</protein>
<accession>A0A8F6YB41</accession>
<evidence type="ECO:0000313" key="2">
    <source>
        <dbReference type="Proteomes" id="UP000825009"/>
    </source>
</evidence>
<organism evidence="1 2">
    <name type="scientific">Gymnodinialimonas ceratoperidinii</name>
    <dbReference type="NCBI Taxonomy" id="2856823"/>
    <lineage>
        <taxon>Bacteria</taxon>
        <taxon>Pseudomonadati</taxon>
        <taxon>Pseudomonadota</taxon>
        <taxon>Alphaproteobacteria</taxon>
        <taxon>Rhodobacterales</taxon>
        <taxon>Paracoccaceae</taxon>
        <taxon>Gymnodinialimonas</taxon>
    </lineage>
</organism>
<dbReference type="Proteomes" id="UP000825009">
    <property type="component" value="Chromosome"/>
</dbReference>
<dbReference type="KEGG" id="gce:KYE46_04915"/>
<dbReference type="RefSeq" id="WP_219003877.1">
    <property type="nucleotide sequence ID" value="NZ_CP079194.1"/>
</dbReference>
<reference evidence="1 2" key="1">
    <citation type="submission" date="2021-07" db="EMBL/GenBank/DDBJ databases">
        <title>A novel Jannaschia species isolated from marine dinoflagellate Ceratoperidinium margalefii.</title>
        <authorList>
            <person name="Jiang Y."/>
            <person name="Li Z."/>
        </authorList>
    </citation>
    <scope>NUCLEOTIDE SEQUENCE [LARGE SCALE GENOMIC DNA]</scope>
    <source>
        <strain evidence="1 2">J12C1-MA-4</strain>
    </source>
</reference>
<gene>
    <name evidence="1" type="ORF">KYE46_04915</name>
</gene>
<proteinExistence type="predicted"/>